<proteinExistence type="inferred from homology"/>
<organism evidence="9 10">
    <name type="scientific">Corallincola platygyrae</name>
    <dbReference type="NCBI Taxonomy" id="1193278"/>
    <lineage>
        <taxon>Bacteria</taxon>
        <taxon>Pseudomonadati</taxon>
        <taxon>Pseudomonadota</taxon>
        <taxon>Gammaproteobacteria</taxon>
        <taxon>Alteromonadales</taxon>
        <taxon>Psychromonadaceae</taxon>
        <taxon>Corallincola</taxon>
    </lineage>
</organism>
<keyword evidence="4 7" id="KW-0812">Transmembrane</keyword>
<evidence type="ECO:0000256" key="5">
    <source>
        <dbReference type="ARBA" id="ARBA00022989"/>
    </source>
</evidence>
<keyword evidence="5 7" id="KW-1133">Transmembrane helix</keyword>
<dbReference type="EMBL" id="JBHUHT010000007">
    <property type="protein sequence ID" value="MFD2095059.1"/>
    <property type="molecule type" value="Genomic_DNA"/>
</dbReference>
<name>A0ABW4XM32_9GAMM</name>
<evidence type="ECO:0000313" key="9">
    <source>
        <dbReference type="EMBL" id="MFD2095059.1"/>
    </source>
</evidence>
<gene>
    <name evidence="9" type="ORF">ACFSJ3_03620</name>
</gene>
<dbReference type="Gene3D" id="1.10.3720.10">
    <property type="entry name" value="MetI-like"/>
    <property type="match status" value="1"/>
</dbReference>
<dbReference type="PROSITE" id="PS50928">
    <property type="entry name" value="ABC_TM1"/>
    <property type="match status" value="1"/>
</dbReference>
<evidence type="ECO:0000256" key="6">
    <source>
        <dbReference type="ARBA" id="ARBA00023136"/>
    </source>
</evidence>
<dbReference type="CDD" id="cd06261">
    <property type="entry name" value="TM_PBP2"/>
    <property type="match status" value="1"/>
</dbReference>
<sequence>MRIINRYPSTPMRWVLGLLPFILLLLVYMGASEARLAENPNDKLLPGITKMADAIQRLAFEPSKRSGEYLFWQDTLSSLQRLGMGVGISALIGLVIGVGNGAIPLVRAKLSPLVTAISLIPPMAILPVLFIVFGLGEVSKVVLIVIGIAPFIIRDLQARTLDIPSEQLIKAQTLSANSWQLIIRVLLPQVMPRLLDAVRLSLGAAWLFLIAAEAIAATDGLGYRIFLVRRYLSMEVILPYVFWITLLAFAIDWALRLISRKAFPWYHSAQNQGGQS</sequence>
<dbReference type="InterPro" id="IPR000515">
    <property type="entry name" value="MetI-like"/>
</dbReference>
<evidence type="ECO:0000256" key="1">
    <source>
        <dbReference type="ARBA" id="ARBA00004651"/>
    </source>
</evidence>
<protein>
    <submittedName>
        <fullName evidence="9">ABC transporter permease</fullName>
    </submittedName>
</protein>
<evidence type="ECO:0000256" key="2">
    <source>
        <dbReference type="ARBA" id="ARBA00022448"/>
    </source>
</evidence>
<dbReference type="Pfam" id="PF00528">
    <property type="entry name" value="BPD_transp_1"/>
    <property type="match status" value="1"/>
</dbReference>
<feature type="transmembrane region" description="Helical" evidence="7">
    <location>
        <begin position="197"/>
        <end position="217"/>
    </location>
</feature>
<dbReference type="PANTHER" id="PTHR30151">
    <property type="entry name" value="ALKANE SULFONATE ABC TRANSPORTER-RELATED, MEMBRANE SUBUNIT"/>
    <property type="match status" value="1"/>
</dbReference>
<comment type="caution">
    <text evidence="9">The sequence shown here is derived from an EMBL/GenBank/DDBJ whole genome shotgun (WGS) entry which is preliminary data.</text>
</comment>
<accession>A0ABW4XM32</accession>
<evidence type="ECO:0000256" key="4">
    <source>
        <dbReference type="ARBA" id="ARBA00022692"/>
    </source>
</evidence>
<dbReference type="Proteomes" id="UP001597380">
    <property type="component" value="Unassembled WGS sequence"/>
</dbReference>
<keyword evidence="2 7" id="KW-0813">Transport</keyword>
<comment type="similarity">
    <text evidence="7">Belongs to the binding-protein-dependent transport system permease family.</text>
</comment>
<keyword evidence="10" id="KW-1185">Reference proteome</keyword>
<dbReference type="PANTHER" id="PTHR30151:SF0">
    <property type="entry name" value="ABC TRANSPORTER PERMEASE PROTEIN MJ0413-RELATED"/>
    <property type="match status" value="1"/>
</dbReference>
<keyword evidence="3" id="KW-1003">Cell membrane</keyword>
<feature type="transmembrane region" description="Helical" evidence="7">
    <location>
        <begin position="82"/>
        <end position="106"/>
    </location>
</feature>
<keyword evidence="6 7" id="KW-0472">Membrane</keyword>
<dbReference type="InterPro" id="IPR035906">
    <property type="entry name" value="MetI-like_sf"/>
</dbReference>
<evidence type="ECO:0000256" key="3">
    <source>
        <dbReference type="ARBA" id="ARBA00022475"/>
    </source>
</evidence>
<feature type="transmembrane region" description="Helical" evidence="7">
    <location>
        <begin position="237"/>
        <end position="255"/>
    </location>
</feature>
<evidence type="ECO:0000256" key="7">
    <source>
        <dbReference type="RuleBase" id="RU363032"/>
    </source>
</evidence>
<comment type="subcellular location">
    <subcellularLocation>
        <location evidence="1 7">Cell membrane</location>
        <topology evidence="1 7">Multi-pass membrane protein</topology>
    </subcellularLocation>
</comment>
<dbReference type="SUPFAM" id="SSF161098">
    <property type="entry name" value="MetI-like"/>
    <property type="match status" value="1"/>
</dbReference>
<feature type="domain" description="ABC transmembrane type-1" evidence="8">
    <location>
        <begin position="75"/>
        <end position="259"/>
    </location>
</feature>
<reference evidence="10" key="1">
    <citation type="journal article" date="2019" name="Int. J. Syst. Evol. Microbiol.">
        <title>The Global Catalogue of Microorganisms (GCM) 10K type strain sequencing project: providing services to taxonomists for standard genome sequencing and annotation.</title>
        <authorList>
            <consortium name="The Broad Institute Genomics Platform"/>
            <consortium name="The Broad Institute Genome Sequencing Center for Infectious Disease"/>
            <person name="Wu L."/>
            <person name="Ma J."/>
        </authorList>
    </citation>
    <scope>NUCLEOTIDE SEQUENCE [LARGE SCALE GENOMIC DNA]</scope>
    <source>
        <strain evidence="10">CGMCC 1.10992</strain>
    </source>
</reference>
<dbReference type="RefSeq" id="WP_345337872.1">
    <property type="nucleotide sequence ID" value="NZ_BAABLI010000004.1"/>
</dbReference>
<evidence type="ECO:0000313" key="10">
    <source>
        <dbReference type="Proteomes" id="UP001597380"/>
    </source>
</evidence>
<evidence type="ECO:0000259" key="8">
    <source>
        <dbReference type="PROSITE" id="PS50928"/>
    </source>
</evidence>
<feature type="transmembrane region" description="Helical" evidence="7">
    <location>
        <begin position="113"/>
        <end position="132"/>
    </location>
</feature>